<reference evidence="3" key="1">
    <citation type="submission" date="2018-11" db="EMBL/GenBank/DDBJ databases">
        <title>Proposal to divide the Flavobacteriaceae and reorganize its genera based on Amino Acid Identity values calculated from whole genome sequences.</title>
        <authorList>
            <person name="Nicholson A.C."/>
            <person name="Gulvik C.A."/>
            <person name="Whitney A.M."/>
            <person name="Humrighouse B.W."/>
            <person name="Bell M."/>
            <person name="Holmes B."/>
            <person name="Steigerwalt A."/>
            <person name="Villarma A."/>
            <person name="Sheth M."/>
            <person name="Batra D."/>
            <person name="Pryor J."/>
            <person name="Bernardet J.-F."/>
            <person name="Hugo C."/>
            <person name="Kampfer P."/>
            <person name="Newman J."/>
            <person name="Mcquiston J.R."/>
        </authorList>
    </citation>
    <scope>NUCLEOTIDE SEQUENCE [LARGE SCALE GENOMIC DNA]</scope>
    <source>
        <strain evidence="3">H3056</strain>
    </source>
</reference>
<proteinExistence type="predicted"/>
<feature type="chain" id="PRO_5018230675" description="DUF2147 domain-containing protein" evidence="1">
    <location>
        <begin position="18"/>
        <end position="157"/>
    </location>
</feature>
<evidence type="ECO:0008006" key="4">
    <source>
        <dbReference type="Google" id="ProtNLM"/>
    </source>
</evidence>
<dbReference type="OrthoDB" id="1253417at2"/>
<dbReference type="EMBL" id="RJUG01000001">
    <property type="protein sequence ID" value="ROI10435.1"/>
    <property type="molecule type" value="Genomic_DNA"/>
</dbReference>
<name>A0A3N0WZT4_9FLAO</name>
<sequence>MKKIFLFLIVLSSFAVAQMPDISEVWMNKSQPYTGTIAPEKMPVKVKINISEQNRKNDQQYYLSGNSLVENNLSKFEGKLTLTKYKDGKKRSVVYGEYELAEEPHGKHSGIFTGKMIYTFFWNKKTQQIERQFIEFVGNWKSYDGTLSYKTTWTNQQ</sequence>
<comment type="caution">
    <text evidence="2">The sequence shown here is derived from an EMBL/GenBank/DDBJ whole genome shotgun (WGS) entry which is preliminary data.</text>
</comment>
<protein>
    <recommendedName>
        <fullName evidence="4">DUF2147 domain-containing protein</fullName>
    </recommendedName>
</protein>
<reference evidence="3" key="2">
    <citation type="submission" date="2018-11" db="EMBL/GenBank/DDBJ databases">
        <title>Proposal to divide the Flavobacteriaceae and reorganize its genera based on Amino Acid Identity values calculated from whole genome sequences.</title>
        <authorList>
            <person name="Nicholson A.C."/>
            <person name="Gulvik C.A."/>
            <person name="Whitney A.M."/>
            <person name="Humrighouse B.W."/>
            <person name="Bell M."/>
            <person name="Holmens B."/>
            <person name="Steigerwalt A."/>
            <person name="Villarma A."/>
            <person name="Sheth M."/>
            <person name="Batra D."/>
            <person name="Pryor J."/>
            <person name="Bernardet J.-F."/>
            <person name="Hugo C."/>
            <person name="Kampfer P."/>
            <person name="Newman J."/>
            <person name="Mcquiston J.R."/>
        </authorList>
    </citation>
    <scope>NUCLEOTIDE SEQUENCE [LARGE SCALE GENOMIC DNA]</scope>
    <source>
        <strain evidence="3">H3056</strain>
    </source>
</reference>
<evidence type="ECO:0000313" key="3">
    <source>
        <dbReference type="Proteomes" id="UP000270224"/>
    </source>
</evidence>
<keyword evidence="1" id="KW-0732">Signal</keyword>
<dbReference type="AlphaFoldDB" id="A0A3N0WZT4"/>
<accession>A0A3N0WZT4</accession>
<evidence type="ECO:0000313" key="2">
    <source>
        <dbReference type="EMBL" id="ROI10435.1"/>
    </source>
</evidence>
<feature type="signal peptide" evidence="1">
    <location>
        <begin position="1"/>
        <end position="17"/>
    </location>
</feature>
<dbReference type="Proteomes" id="UP000270224">
    <property type="component" value="Unassembled WGS sequence"/>
</dbReference>
<gene>
    <name evidence="2" type="ORF">EGI11_00575</name>
</gene>
<organism evidence="2 3">
    <name type="scientific">Kaistella daneshvariae</name>
    <dbReference type="NCBI Taxonomy" id="2487074"/>
    <lineage>
        <taxon>Bacteria</taxon>
        <taxon>Pseudomonadati</taxon>
        <taxon>Bacteroidota</taxon>
        <taxon>Flavobacteriia</taxon>
        <taxon>Flavobacteriales</taxon>
        <taxon>Weeksellaceae</taxon>
        <taxon>Chryseobacterium group</taxon>
        <taxon>Kaistella</taxon>
    </lineage>
</organism>
<dbReference type="RefSeq" id="WP_123264527.1">
    <property type="nucleotide sequence ID" value="NZ_RJUG01000001.1"/>
</dbReference>
<evidence type="ECO:0000256" key="1">
    <source>
        <dbReference type="SAM" id="SignalP"/>
    </source>
</evidence>